<dbReference type="GO" id="GO:0006355">
    <property type="term" value="P:regulation of DNA-templated transcription"/>
    <property type="evidence" value="ECO:0007669"/>
    <property type="project" value="InterPro"/>
</dbReference>
<dbReference type="AlphaFoldDB" id="A0A9Q1KP66"/>
<dbReference type="Proteomes" id="UP001153076">
    <property type="component" value="Unassembled WGS sequence"/>
</dbReference>
<dbReference type="InterPro" id="IPR003441">
    <property type="entry name" value="NAC-dom"/>
</dbReference>
<evidence type="ECO:0000256" key="3">
    <source>
        <dbReference type="ARBA" id="ARBA00023163"/>
    </source>
</evidence>
<dbReference type="SUPFAM" id="SSF101941">
    <property type="entry name" value="NAC domain"/>
    <property type="match status" value="1"/>
</dbReference>
<name>A0A9Q1KP66_9CARY</name>
<dbReference type="Pfam" id="PF02365">
    <property type="entry name" value="NAM"/>
    <property type="match status" value="1"/>
</dbReference>
<keyword evidence="7" id="KW-1185">Reference proteome</keyword>
<feature type="domain" description="NAC" evidence="5">
    <location>
        <begin position="1"/>
        <end position="153"/>
    </location>
</feature>
<protein>
    <recommendedName>
        <fullName evidence="5">NAC domain-containing protein</fullName>
    </recommendedName>
</protein>
<dbReference type="GO" id="GO:0003677">
    <property type="term" value="F:DNA binding"/>
    <property type="evidence" value="ECO:0007669"/>
    <property type="project" value="UniProtKB-KW"/>
</dbReference>
<dbReference type="InterPro" id="IPR036093">
    <property type="entry name" value="NAC_dom_sf"/>
</dbReference>
<dbReference type="Gene3D" id="2.170.150.80">
    <property type="entry name" value="NAC domain"/>
    <property type="match status" value="1"/>
</dbReference>
<accession>A0A9Q1KP66</accession>
<reference evidence="6" key="1">
    <citation type="submission" date="2022-04" db="EMBL/GenBank/DDBJ databases">
        <title>Carnegiea gigantea Genome sequencing and assembly v2.</title>
        <authorList>
            <person name="Copetti D."/>
            <person name="Sanderson M.J."/>
            <person name="Burquez A."/>
            <person name="Wojciechowski M.F."/>
        </authorList>
    </citation>
    <scope>NUCLEOTIDE SEQUENCE</scope>
    <source>
        <strain evidence="6">SGP5-SGP5p</strain>
        <tissue evidence="6">Aerial part</tissue>
    </source>
</reference>
<evidence type="ECO:0000256" key="1">
    <source>
        <dbReference type="ARBA" id="ARBA00023015"/>
    </source>
</evidence>
<keyword evidence="2" id="KW-0238">DNA-binding</keyword>
<evidence type="ECO:0000259" key="5">
    <source>
        <dbReference type="PROSITE" id="PS51005"/>
    </source>
</evidence>
<keyword evidence="3" id="KW-0804">Transcription</keyword>
<keyword evidence="4" id="KW-0539">Nucleus</keyword>
<evidence type="ECO:0000313" key="7">
    <source>
        <dbReference type="Proteomes" id="UP001153076"/>
    </source>
</evidence>
<comment type="caution">
    <text evidence="6">The sequence shown here is derived from an EMBL/GenBank/DDBJ whole genome shotgun (WGS) entry which is preliminary data.</text>
</comment>
<dbReference type="EMBL" id="JAKOGI010000041">
    <property type="protein sequence ID" value="KAJ8447154.1"/>
    <property type="molecule type" value="Genomic_DNA"/>
</dbReference>
<evidence type="ECO:0000256" key="2">
    <source>
        <dbReference type="ARBA" id="ARBA00023125"/>
    </source>
</evidence>
<evidence type="ECO:0000256" key="4">
    <source>
        <dbReference type="ARBA" id="ARBA00023242"/>
    </source>
</evidence>
<sequence length="286" mass="31816">MPGFRFHPTDIELLNFFLKRKITAKPIPKNTVTELDVYQYPPWDLPIKSALKSDDPCWYFFCRNHTEYRNGSSMVNPATGFGYWKGTGKDREIWHAGKRTVARALPNLPAKTTFNPTISVLIANNSVGPHRPYTFPNAANKKSTFSLDTASTQQEVWMPKLLIAADSTSANCIPRCTNCMVLEGPHSRDGPIALLRVTIYSVVKSVGERLYSSRAEAFNDKHTRNHLHLSGGLARSSNAHSHNSFSHTVTNTCIHNRQIIMSCSSSPPSTLGEVLIANNGYHNATS</sequence>
<keyword evidence="1" id="KW-0805">Transcription regulation</keyword>
<proteinExistence type="predicted"/>
<dbReference type="PANTHER" id="PTHR31744:SF210">
    <property type="entry name" value="NAC DOMAIN-CONTAINING PROTEIN 86-LIKE"/>
    <property type="match status" value="1"/>
</dbReference>
<dbReference type="PANTHER" id="PTHR31744">
    <property type="entry name" value="PROTEIN CUP-SHAPED COTYLEDON 2-RELATED"/>
    <property type="match status" value="1"/>
</dbReference>
<gene>
    <name evidence="6" type="ORF">Cgig2_022883</name>
</gene>
<evidence type="ECO:0000313" key="6">
    <source>
        <dbReference type="EMBL" id="KAJ8447154.1"/>
    </source>
</evidence>
<organism evidence="6 7">
    <name type="scientific">Carnegiea gigantea</name>
    <dbReference type="NCBI Taxonomy" id="171969"/>
    <lineage>
        <taxon>Eukaryota</taxon>
        <taxon>Viridiplantae</taxon>
        <taxon>Streptophyta</taxon>
        <taxon>Embryophyta</taxon>
        <taxon>Tracheophyta</taxon>
        <taxon>Spermatophyta</taxon>
        <taxon>Magnoliopsida</taxon>
        <taxon>eudicotyledons</taxon>
        <taxon>Gunneridae</taxon>
        <taxon>Pentapetalae</taxon>
        <taxon>Caryophyllales</taxon>
        <taxon>Cactineae</taxon>
        <taxon>Cactaceae</taxon>
        <taxon>Cactoideae</taxon>
        <taxon>Echinocereeae</taxon>
        <taxon>Carnegiea</taxon>
    </lineage>
</organism>
<dbReference type="PROSITE" id="PS51005">
    <property type="entry name" value="NAC"/>
    <property type="match status" value="1"/>
</dbReference>